<dbReference type="GO" id="GO:0004180">
    <property type="term" value="F:carboxypeptidase activity"/>
    <property type="evidence" value="ECO:0007669"/>
    <property type="project" value="UniProtKB-KW"/>
</dbReference>
<evidence type="ECO:0000256" key="1">
    <source>
        <dbReference type="ARBA" id="ARBA00022723"/>
    </source>
</evidence>
<dbReference type="Gene3D" id="3.40.630.10">
    <property type="entry name" value="Zn peptidases"/>
    <property type="match status" value="1"/>
</dbReference>
<feature type="active site" evidence="3">
    <location>
        <position position="100"/>
    </location>
</feature>
<dbReference type="EC" id="3.4.17.11" evidence="5"/>
<dbReference type="EMBL" id="JACIBT010000016">
    <property type="protein sequence ID" value="MBB3668360.1"/>
    <property type="molecule type" value="Genomic_DNA"/>
</dbReference>
<dbReference type="RefSeq" id="WP_183358767.1">
    <property type="nucleotide sequence ID" value="NZ_BAABKR010000001.1"/>
</dbReference>
<evidence type="ECO:0000313" key="5">
    <source>
        <dbReference type="EMBL" id="MBB3668360.1"/>
    </source>
</evidence>
<evidence type="ECO:0000256" key="2">
    <source>
        <dbReference type="ARBA" id="ARBA00022801"/>
    </source>
</evidence>
<dbReference type="Pfam" id="PF07687">
    <property type="entry name" value="M20_dimer"/>
    <property type="match status" value="1"/>
</dbReference>
<keyword evidence="6" id="KW-1185">Reference proteome</keyword>
<accession>A0A7W5XLM0</accession>
<dbReference type="InterPro" id="IPR011650">
    <property type="entry name" value="Peptidase_M20_dimer"/>
</dbReference>
<protein>
    <submittedName>
        <fullName evidence="5">Glutamate carboxypeptidase</fullName>
        <ecNumber evidence="5">3.4.17.11</ecNumber>
    </submittedName>
</protein>
<dbReference type="Pfam" id="PF01546">
    <property type="entry name" value="Peptidase_M20"/>
    <property type="match status" value="1"/>
</dbReference>
<dbReference type="InterPro" id="IPR017150">
    <property type="entry name" value="Pept_M20_glutamate_carboxypep"/>
</dbReference>
<proteinExistence type="predicted"/>
<dbReference type="Gene3D" id="3.30.70.360">
    <property type="match status" value="1"/>
</dbReference>
<feature type="active site" description="Proton acceptor" evidence="3">
    <location>
        <position position="160"/>
    </location>
</feature>
<keyword evidence="1" id="KW-0479">Metal-binding</keyword>
<dbReference type="SUPFAM" id="SSF53187">
    <property type="entry name" value="Zn-dependent exopeptidases"/>
    <property type="match status" value="1"/>
</dbReference>
<dbReference type="InterPro" id="IPR002933">
    <property type="entry name" value="Peptidase_M20"/>
</dbReference>
<gene>
    <name evidence="5" type="ORF">FHX47_001995</name>
</gene>
<name>A0A7W5XLM0_9MICC</name>
<dbReference type="InterPro" id="IPR036264">
    <property type="entry name" value="Bact_exopeptidase_dim_dom"/>
</dbReference>
<evidence type="ECO:0000259" key="4">
    <source>
        <dbReference type="Pfam" id="PF07687"/>
    </source>
</evidence>
<feature type="domain" description="Peptidase M20 dimerisation" evidence="4">
    <location>
        <begin position="194"/>
        <end position="290"/>
    </location>
</feature>
<evidence type="ECO:0000256" key="3">
    <source>
        <dbReference type="PIRSR" id="PIRSR037238-1"/>
    </source>
</evidence>
<dbReference type="SUPFAM" id="SSF55031">
    <property type="entry name" value="Bacterial exopeptidase dimerisation domain"/>
    <property type="match status" value="1"/>
</dbReference>
<dbReference type="Proteomes" id="UP000547528">
    <property type="component" value="Unassembled WGS sequence"/>
</dbReference>
<evidence type="ECO:0000313" key="6">
    <source>
        <dbReference type="Proteomes" id="UP000547528"/>
    </source>
</evidence>
<comment type="caution">
    <text evidence="5">The sequence shown here is derived from an EMBL/GenBank/DDBJ whole genome shotgun (WGS) entry which is preliminary data.</text>
</comment>
<organism evidence="5 6">
    <name type="scientific">Garicola koreensis</name>
    <dbReference type="NCBI Taxonomy" id="1262554"/>
    <lineage>
        <taxon>Bacteria</taxon>
        <taxon>Bacillati</taxon>
        <taxon>Actinomycetota</taxon>
        <taxon>Actinomycetes</taxon>
        <taxon>Micrococcales</taxon>
        <taxon>Micrococcaceae</taxon>
        <taxon>Garicola</taxon>
    </lineage>
</organism>
<dbReference type="PIRSF" id="PIRSF037238">
    <property type="entry name" value="Carboxypeptidase_G2"/>
    <property type="match status" value="1"/>
</dbReference>
<dbReference type="AlphaFoldDB" id="A0A7W5XLM0"/>
<keyword evidence="2 5" id="KW-0378">Hydrolase</keyword>
<dbReference type="InterPro" id="IPR050072">
    <property type="entry name" value="Peptidase_M20A"/>
</dbReference>
<keyword evidence="5" id="KW-0121">Carboxypeptidase</keyword>
<sequence>MPSAAQNSAARNSAAHTIENLLPSAEERLEQMIADIQRLVEVETPSEDRAAVAAGAAETAALAADRLGTMPERVVVEGATHLRLRFGPDKPKVVLVNHQDTVWPIGTLARKPFSRDGEALRGPGVFDMLTGVVMSLHAAAILQAAGHDLTGLGILITGDEELGSQTSRELLLEETAEANAAFVMEGALDTSLKIARKGTSMYTVAAHGVAAHAGLEPEKGVNAGIALGLLLPQIEALGDSKLGTTVTPTVLAGGVTDNTVPDYATVEVDARATTVAEQDRVDREIRELTSPRQGARVEVVGGINRPPMERSAAEGLFAQAQQVAAELGIGEITGAEVGGASDGNFTAAAGVPTLDGLGATGGGAHAEHEHALVKNIAPRTALLAGLIAGNLD</sequence>
<dbReference type="PANTHER" id="PTHR43808:SF9">
    <property type="entry name" value="BLL0789 PROTEIN"/>
    <property type="match status" value="1"/>
</dbReference>
<reference evidence="5 6" key="1">
    <citation type="submission" date="2020-08" db="EMBL/GenBank/DDBJ databases">
        <title>Sequencing the genomes of 1000 actinobacteria strains.</title>
        <authorList>
            <person name="Klenk H.-P."/>
        </authorList>
    </citation>
    <scope>NUCLEOTIDE SEQUENCE [LARGE SCALE GENOMIC DNA]</scope>
    <source>
        <strain evidence="5 6">DSM 28238</strain>
    </source>
</reference>
<keyword evidence="5" id="KW-0645">Protease</keyword>
<dbReference type="GO" id="GO:0046872">
    <property type="term" value="F:metal ion binding"/>
    <property type="evidence" value="ECO:0007669"/>
    <property type="project" value="UniProtKB-KW"/>
</dbReference>
<dbReference type="PANTHER" id="PTHR43808">
    <property type="entry name" value="ACETYLORNITHINE DEACETYLASE"/>
    <property type="match status" value="1"/>
</dbReference>